<keyword evidence="3" id="KW-1185">Reference proteome</keyword>
<name>A0AAD9KQ82_RIDPI</name>
<protein>
    <recommendedName>
        <fullName evidence="4">MD-2-related lipid-recognition domain-containing protein</fullName>
    </recommendedName>
</protein>
<evidence type="ECO:0000313" key="3">
    <source>
        <dbReference type="Proteomes" id="UP001209878"/>
    </source>
</evidence>
<feature type="signal peptide" evidence="1">
    <location>
        <begin position="1"/>
        <end position="20"/>
    </location>
</feature>
<evidence type="ECO:0000313" key="2">
    <source>
        <dbReference type="EMBL" id="KAK2175355.1"/>
    </source>
</evidence>
<evidence type="ECO:0008006" key="4">
    <source>
        <dbReference type="Google" id="ProtNLM"/>
    </source>
</evidence>
<feature type="chain" id="PRO_5041985508" description="MD-2-related lipid-recognition domain-containing protein" evidence="1">
    <location>
        <begin position="21"/>
        <end position="176"/>
    </location>
</feature>
<sequence length="176" mass="19888">MTLKVMHLLMVALAASMASSHLFEDFKIEEYKDLGRQSGHARPCKGSNQNFTLEWSPKEVEPTSLQVSFSITPLMDHSEGKLCIVVYFQKTVYYKHCSGSSFHCDHINKYLPNACPFRKGVRSKGSMKINLKDQLFFPNPATYNVIVTMVGIDGTQFLCAELDVVIPVPPPDYEYD</sequence>
<proteinExistence type="predicted"/>
<dbReference type="AlphaFoldDB" id="A0AAD9KQ82"/>
<comment type="caution">
    <text evidence="2">The sequence shown here is derived from an EMBL/GenBank/DDBJ whole genome shotgun (WGS) entry which is preliminary data.</text>
</comment>
<organism evidence="2 3">
    <name type="scientific">Ridgeia piscesae</name>
    <name type="common">Tubeworm</name>
    <dbReference type="NCBI Taxonomy" id="27915"/>
    <lineage>
        <taxon>Eukaryota</taxon>
        <taxon>Metazoa</taxon>
        <taxon>Spiralia</taxon>
        <taxon>Lophotrochozoa</taxon>
        <taxon>Annelida</taxon>
        <taxon>Polychaeta</taxon>
        <taxon>Sedentaria</taxon>
        <taxon>Canalipalpata</taxon>
        <taxon>Sabellida</taxon>
        <taxon>Siboglinidae</taxon>
        <taxon>Ridgeia</taxon>
    </lineage>
</organism>
<dbReference type="Proteomes" id="UP001209878">
    <property type="component" value="Unassembled WGS sequence"/>
</dbReference>
<evidence type="ECO:0000256" key="1">
    <source>
        <dbReference type="SAM" id="SignalP"/>
    </source>
</evidence>
<dbReference type="EMBL" id="JAODUO010000735">
    <property type="protein sequence ID" value="KAK2175355.1"/>
    <property type="molecule type" value="Genomic_DNA"/>
</dbReference>
<accession>A0AAD9KQ82</accession>
<keyword evidence="1" id="KW-0732">Signal</keyword>
<gene>
    <name evidence="2" type="ORF">NP493_735g03004</name>
</gene>
<reference evidence="2" key="1">
    <citation type="journal article" date="2023" name="Mol. Biol. Evol.">
        <title>Third-Generation Sequencing Reveals the Adaptive Role of the Epigenome in Three Deep-Sea Polychaetes.</title>
        <authorList>
            <person name="Perez M."/>
            <person name="Aroh O."/>
            <person name="Sun Y."/>
            <person name="Lan Y."/>
            <person name="Juniper S.K."/>
            <person name="Young C.R."/>
            <person name="Angers B."/>
            <person name="Qian P.Y."/>
        </authorList>
    </citation>
    <scope>NUCLEOTIDE SEQUENCE</scope>
    <source>
        <strain evidence="2">R07B-5</strain>
    </source>
</reference>